<comment type="caution">
    <text evidence="1">The sequence shown here is derived from an EMBL/GenBank/DDBJ whole genome shotgun (WGS) entry which is preliminary data.</text>
</comment>
<gene>
    <name evidence="1" type="ORF">C1645_807642</name>
</gene>
<sequence>MSREYRGGAYNAHSVASARSVDSGLSAIKEIIKSKKETIISFSIEVSINKDNKCTYFTISFYDNKCISVAKIPMVWTNSIQEPFYCFLLVAHSENLKKQISELLTKELDLNCFSRRPPCENRKCLSLAYNFIFDNYKGLIDIYGGNKDSFIEKLTTNHAFEMVQTFKTLLGFEEFCNNMICSGKAYCFDVYIKTNITNLDNIFPKDINKLYGVIVSGTGHSCKYYDRETLERVDIEWTEAINYDKIHKIPIAKKGSHANYREKLEIINLEDDNTQDSLIPTSTNSANYNQNMNVIEIKAPLGSTVFKSQISMGGKLHNAYIVLSGNPSVSPNLQT</sequence>
<organism evidence="1 2">
    <name type="scientific">Glomus cerebriforme</name>
    <dbReference type="NCBI Taxonomy" id="658196"/>
    <lineage>
        <taxon>Eukaryota</taxon>
        <taxon>Fungi</taxon>
        <taxon>Fungi incertae sedis</taxon>
        <taxon>Mucoromycota</taxon>
        <taxon>Glomeromycotina</taxon>
        <taxon>Glomeromycetes</taxon>
        <taxon>Glomerales</taxon>
        <taxon>Glomeraceae</taxon>
        <taxon>Glomus</taxon>
    </lineage>
</organism>
<dbReference type="EMBL" id="QKYT01000347">
    <property type="protein sequence ID" value="RIA86756.1"/>
    <property type="molecule type" value="Genomic_DNA"/>
</dbReference>
<name>A0A397SQ59_9GLOM</name>
<protein>
    <submittedName>
        <fullName evidence="1">Uncharacterized protein</fullName>
    </submittedName>
</protein>
<dbReference type="Proteomes" id="UP000265703">
    <property type="component" value="Unassembled WGS sequence"/>
</dbReference>
<dbReference type="AlphaFoldDB" id="A0A397SQ59"/>
<keyword evidence="2" id="KW-1185">Reference proteome</keyword>
<reference evidence="1 2" key="1">
    <citation type="submission" date="2018-06" db="EMBL/GenBank/DDBJ databases">
        <title>Comparative genomics reveals the genomic features of Rhizophagus irregularis, R. cerebriforme, R. diaphanum and Gigaspora rosea, and their symbiotic lifestyle signature.</title>
        <authorList>
            <person name="Morin E."/>
            <person name="San Clemente H."/>
            <person name="Chen E.C.H."/>
            <person name="De La Providencia I."/>
            <person name="Hainaut M."/>
            <person name="Kuo A."/>
            <person name="Kohler A."/>
            <person name="Murat C."/>
            <person name="Tang N."/>
            <person name="Roy S."/>
            <person name="Loubradou J."/>
            <person name="Henrissat B."/>
            <person name="Grigoriev I.V."/>
            <person name="Corradi N."/>
            <person name="Roux C."/>
            <person name="Martin F.M."/>
        </authorList>
    </citation>
    <scope>NUCLEOTIDE SEQUENCE [LARGE SCALE GENOMIC DNA]</scope>
    <source>
        <strain evidence="1 2">DAOM 227022</strain>
    </source>
</reference>
<evidence type="ECO:0000313" key="1">
    <source>
        <dbReference type="EMBL" id="RIA86756.1"/>
    </source>
</evidence>
<accession>A0A397SQ59</accession>
<proteinExistence type="predicted"/>
<evidence type="ECO:0000313" key="2">
    <source>
        <dbReference type="Proteomes" id="UP000265703"/>
    </source>
</evidence>